<proteinExistence type="predicted"/>
<accession>A0A1I8GH86</accession>
<dbReference type="Proteomes" id="UP000095280">
    <property type="component" value="Unplaced"/>
</dbReference>
<protein>
    <submittedName>
        <fullName evidence="3">Protein DD3-3</fullName>
    </submittedName>
</protein>
<keyword evidence="1" id="KW-1133">Transmembrane helix</keyword>
<keyword evidence="1" id="KW-0472">Membrane</keyword>
<feature type="transmembrane region" description="Helical" evidence="1">
    <location>
        <begin position="827"/>
        <end position="852"/>
    </location>
</feature>
<reference evidence="3" key="1">
    <citation type="submission" date="2016-11" db="UniProtKB">
        <authorList>
            <consortium name="WormBaseParasite"/>
        </authorList>
    </citation>
    <scope>IDENTIFICATION</scope>
</reference>
<evidence type="ECO:0000256" key="1">
    <source>
        <dbReference type="SAM" id="Phobius"/>
    </source>
</evidence>
<dbReference type="AlphaFoldDB" id="A0A1I8GH86"/>
<sequence>MFSARHSAGMSFSSSYISRSLVETSHDLPLFQVGFTINIGRLDVADPGGVTAVQQQNIRRYDFIRFSKPSLIAVTERTNKTGIGANSLANADTSGMKFSTTMKTKYTFAKRWNCSHRFSGKKTVFGGPDVVVSKLVIRVRLGRYIRGSNNRLDEAGRARNTATRLFDSQNNNRGGYNVGSLYYYTGSILPIEWTNQHSCGDINSHCEIVLQYACGDDIRDGTTTNRIPADRSRCLDNNCQTDPTYGLQESYEHYLMCTRRQRNGGLYTADQRLRGDTARFTRQNPGGTQYGYECPEERDYYPYWHHSPWRDIAILTNDPTRCSFYKTESANVKDRFECRLPVEQLESNRGLTLPSNESECMKLPGAKWTRQPAWGIDSPVCRTAETTRDNHLGNTAQGKAVMFNWTVPDHLAGEKCVLRVRYNISTGDYDRWSTFAEHNNGGPVEFYKKFGFASKAAADARGFKLVNNPQVQLFGDSSKFKLQLNINTAQFGRVFQDRSHVFHVRARPSSIPSSAEILNLNVRGKRGNIVQVYPAVEYDFVPHLTHAKPGSYVHPQWTGSNTNPANNDGQGLAGTDRSNMLPLHDLAANIPDTNYSQGRNWTLNNGIGDWPLSDLTNLALLSPQPQLGGSMQLLNDAGTYFDLGARRVTNAGSWSFVCTRNNNFSNRSHKGRLVCSSDRSDTHVVDGQAYTFKVTDGTKTLAEVTVPAGAFSSLRYLQLRVTPHSAKAAKTDSDSVYGDTWFTDLLRIDVDGQAGEAFATPLLVSMVTNDGADPTEGHDVQVYRMETEFSSAVSHHGPLKSAEATRVEFRVDRPGVYAARGFANAPFGFVGLIVGLLVAALLISLIVAGIIVHRRNPEFFAEKLRFVQRSTQSKSSKREHLGSQTVHSGRFASRIAPRLQQLSSLRPSGRIWMSQLQDDIGFLRIAQRQIVGQSMLPSHLRRFNQLQKHIRAFQVAMQNALTVNVLNAAKELMKNVVILVVVNDWASGGAGGISPIEVSLQVGVAQLHLDEEHQFATAQSHHTVERSAMRQRHQLVMPLLGCWPSGIAAVAMSDCSILAELVAEEDFEDDMDVEVEDEDVSDGSESPLASRSLSLRLVTRAPKAAPLGPRSVISNNIAMI</sequence>
<dbReference type="PANTHER" id="PTHR35170">
    <property type="entry name" value="PROTEIN DD3-3"/>
    <property type="match status" value="1"/>
</dbReference>
<evidence type="ECO:0000313" key="2">
    <source>
        <dbReference type="Proteomes" id="UP000095280"/>
    </source>
</evidence>
<evidence type="ECO:0000313" key="3">
    <source>
        <dbReference type="WBParaSite" id="maker-uti_cns_0002002-snap-gene-0.8-mRNA-1"/>
    </source>
</evidence>
<keyword evidence="1" id="KW-0812">Transmembrane</keyword>
<dbReference type="InterPro" id="IPR053320">
    <property type="entry name" value="Protein_DD3-3_O-glyco"/>
</dbReference>
<keyword evidence="2" id="KW-1185">Reference proteome</keyword>
<dbReference type="WBParaSite" id="maker-uti_cns_0002002-snap-gene-0.8-mRNA-1">
    <property type="protein sequence ID" value="maker-uti_cns_0002002-snap-gene-0.8-mRNA-1"/>
    <property type="gene ID" value="maker-uti_cns_0002002-snap-gene-0.8"/>
</dbReference>
<dbReference type="PANTHER" id="PTHR35170:SF1">
    <property type="entry name" value="PROTEIN DD3-3"/>
    <property type="match status" value="1"/>
</dbReference>
<organism evidence="2 3">
    <name type="scientific">Macrostomum lignano</name>
    <dbReference type="NCBI Taxonomy" id="282301"/>
    <lineage>
        <taxon>Eukaryota</taxon>
        <taxon>Metazoa</taxon>
        <taxon>Spiralia</taxon>
        <taxon>Lophotrochozoa</taxon>
        <taxon>Platyhelminthes</taxon>
        <taxon>Rhabditophora</taxon>
        <taxon>Macrostomorpha</taxon>
        <taxon>Macrostomida</taxon>
        <taxon>Macrostomidae</taxon>
        <taxon>Macrostomum</taxon>
    </lineage>
</organism>
<name>A0A1I8GH86_9PLAT</name>